<protein>
    <recommendedName>
        <fullName evidence="7 9">tRNA (guanine(26)-N(2))-dimethyltransferase</fullName>
        <ecNumber evidence="7 9">2.1.1.216</ecNumber>
    </recommendedName>
</protein>
<evidence type="ECO:0000256" key="7">
    <source>
        <dbReference type="ARBA" id="ARBA00039099"/>
    </source>
</evidence>
<dbReference type="PANTHER" id="PTHR10631:SF3">
    <property type="entry name" value="TRNA (GUANINE(26)-N(2))-DIMETHYLTRANSFERASE"/>
    <property type="match status" value="1"/>
</dbReference>
<evidence type="ECO:0000256" key="10">
    <source>
        <dbReference type="SAM" id="MobiDB-lite"/>
    </source>
</evidence>
<evidence type="ECO:0000256" key="2">
    <source>
        <dbReference type="ARBA" id="ARBA00022603"/>
    </source>
</evidence>
<feature type="region of interest" description="Disordered" evidence="10">
    <location>
        <begin position="74"/>
        <end position="97"/>
    </location>
</feature>
<dbReference type="InterPro" id="IPR029063">
    <property type="entry name" value="SAM-dependent_MTases_sf"/>
</dbReference>
<dbReference type="EC" id="2.1.1.216" evidence="7 9"/>
<name>A0AAD9D130_PAPLA</name>
<keyword evidence="3 9" id="KW-0808">Transferase</keyword>
<keyword evidence="4 9" id="KW-0949">S-adenosyl-L-methionine</keyword>
<dbReference type="SUPFAM" id="SSF53335">
    <property type="entry name" value="S-adenosyl-L-methionine-dependent methyltransferases"/>
    <property type="match status" value="1"/>
</dbReference>
<organism evidence="11 12">
    <name type="scientific">Papiliotrema laurentii</name>
    <name type="common">Cryptococcus laurentii</name>
    <dbReference type="NCBI Taxonomy" id="5418"/>
    <lineage>
        <taxon>Eukaryota</taxon>
        <taxon>Fungi</taxon>
        <taxon>Dikarya</taxon>
        <taxon>Basidiomycota</taxon>
        <taxon>Agaricomycotina</taxon>
        <taxon>Tremellomycetes</taxon>
        <taxon>Tremellales</taxon>
        <taxon>Rhynchogastremaceae</taxon>
        <taxon>Papiliotrema</taxon>
    </lineage>
</organism>
<gene>
    <name evidence="11" type="ORF">DB88DRAFT_490432</name>
</gene>
<feature type="compositionally biased region" description="Basic and acidic residues" evidence="10">
    <location>
        <begin position="615"/>
        <end position="626"/>
    </location>
</feature>
<dbReference type="Gene3D" id="3.40.50.150">
    <property type="entry name" value="Vaccinia Virus protein VP39"/>
    <property type="match status" value="1"/>
</dbReference>
<dbReference type="InterPro" id="IPR002905">
    <property type="entry name" value="Trm1"/>
</dbReference>
<feature type="compositionally biased region" description="Acidic residues" evidence="10">
    <location>
        <begin position="627"/>
        <end position="636"/>
    </location>
</feature>
<comment type="caution">
    <text evidence="11">The sequence shown here is derived from an EMBL/GenBank/DDBJ whole genome shotgun (WGS) entry which is preliminary data.</text>
</comment>
<evidence type="ECO:0000256" key="3">
    <source>
        <dbReference type="ARBA" id="ARBA00022679"/>
    </source>
</evidence>
<accession>A0AAD9D130</accession>
<keyword evidence="6 9" id="KW-0694">RNA-binding</keyword>
<dbReference type="Pfam" id="PF02005">
    <property type="entry name" value="TRM"/>
    <property type="match status" value="2"/>
</dbReference>
<keyword evidence="1 9" id="KW-0820">tRNA-binding</keyword>
<sequence length="636" mass="69324">MSSAYTNPLPGGIPDTHREHTESRTTILLPKDHSAFLNPPQQFNRDLSVAVIRAWNERRIEVAETAWKAKQAKKGKNKAAVEGSAPTPVAGPSNEGNSRFQVRNIRILEALSATGLRSIRYAKEIPNVKVVLANDLSPSACEAMKMNVAYNGVGEEEPDTQGDKADQVGEPANGEIETGEAEGKTAESEVEAKRPGSYGMKVDEHGNLPNGRRPNCKGKVRVNEGDACALMYSHRDPKSRVEVVDLDPYGTAAPFIDAAVSCVADGGLICVTCTDTAVFAGSQYPEKAYANYGGASVNAEYCHEVGLRLVLNSLASAAARYGRCITPLLSFSIDFYVRLFVTVDTAPVRVKEVASNTGVAFVCSHCQSWELQPFGRVIVPDKGTNKKFKCAPKTSKGATCEHCDSVQHLGGPLWLGPIQDHDFAERCLKSIEGQQGDYATWTRMHGMLTIAKNELDEPFYFSCNKMSSFFRSISAPTSKVFSALLNAGYKVSRSHALAGSIKTDAPRSFVHDIMREFIKTNPVRMDKVPEGNPARVLLAKEQTHEVDFTLHEDIQKFEKGEKVVFYQNNPLPNWGPAARAKIVTGKVDTVADAVRAAEGKRKAEGGAEEGSEGEAEVREKRPKVEAPTEEEEAMNM</sequence>
<evidence type="ECO:0000256" key="5">
    <source>
        <dbReference type="ARBA" id="ARBA00022694"/>
    </source>
</evidence>
<comment type="similarity">
    <text evidence="9">Belongs to the class I-like SAM-binding methyltransferase superfamily. Trm1 family.</text>
</comment>
<feature type="region of interest" description="Disordered" evidence="10">
    <location>
        <begin position="1"/>
        <end position="23"/>
    </location>
</feature>
<proteinExistence type="inferred from homology"/>
<keyword evidence="12" id="KW-1185">Reference proteome</keyword>
<evidence type="ECO:0000256" key="8">
    <source>
        <dbReference type="ARBA" id="ARBA00051897"/>
    </source>
</evidence>
<evidence type="ECO:0000256" key="4">
    <source>
        <dbReference type="ARBA" id="ARBA00022691"/>
    </source>
</evidence>
<comment type="catalytic activity">
    <reaction evidence="8 9">
        <text>guanosine(26) in tRNA + 2 S-adenosyl-L-methionine = N(2)-dimethylguanosine(26) in tRNA + 2 S-adenosyl-L-homocysteine + 2 H(+)</text>
        <dbReference type="Rhea" id="RHEA:43140"/>
        <dbReference type="Rhea" id="RHEA-COMP:10359"/>
        <dbReference type="Rhea" id="RHEA-COMP:10360"/>
        <dbReference type="ChEBI" id="CHEBI:15378"/>
        <dbReference type="ChEBI" id="CHEBI:57856"/>
        <dbReference type="ChEBI" id="CHEBI:59789"/>
        <dbReference type="ChEBI" id="CHEBI:74269"/>
        <dbReference type="ChEBI" id="CHEBI:74513"/>
        <dbReference type="EC" id="2.1.1.216"/>
    </reaction>
</comment>
<evidence type="ECO:0000313" key="11">
    <source>
        <dbReference type="EMBL" id="KAK1924444.1"/>
    </source>
</evidence>
<dbReference type="PROSITE" id="PS51626">
    <property type="entry name" value="SAM_MT_TRM1"/>
    <property type="match status" value="1"/>
</dbReference>
<keyword evidence="5 9" id="KW-0819">tRNA processing</keyword>
<evidence type="ECO:0000256" key="1">
    <source>
        <dbReference type="ARBA" id="ARBA00022555"/>
    </source>
</evidence>
<dbReference type="GO" id="GO:0002940">
    <property type="term" value="P:tRNA N2-guanine methylation"/>
    <property type="evidence" value="ECO:0007669"/>
    <property type="project" value="TreeGrafter"/>
</dbReference>
<feature type="region of interest" description="Disordered" evidence="10">
    <location>
        <begin position="598"/>
        <end position="636"/>
    </location>
</feature>
<dbReference type="PANTHER" id="PTHR10631">
    <property type="entry name" value="N 2 ,N 2 -DIMETHYLGUANOSINE TRNA METHYLTRANSFERASE"/>
    <property type="match status" value="1"/>
</dbReference>
<dbReference type="GO" id="GO:0005634">
    <property type="term" value="C:nucleus"/>
    <property type="evidence" value="ECO:0007669"/>
    <property type="project" value="TreeGrafter"/>
</dbReference>
<dbReference type="InterPro" id="IPR042296">
    <property type="entry name" value="tRNA_met_Trm1_C"/>
</dbReference>
<keyword evidence="2 9" id="KW-0489">Methyltransferase</keyword>
<dbReference type="EMBL" id="JAODAN010000005">
    <property type="protein sequence ID" value="KAK1924444.1"/>
    <property type="molecule type" value="Genomic_DNA"/>
</dbReference>
<dbReference type="FunFam" id="3.30.56.70:FF:000001">
    <property type="entry name" value="tRNA (guanine(26)-N(2))-dimethyltransferase"/>
    <property type="match status" value="1"/>
</dbReference>
<dbReference type="AlphaFoldDB" id="A0AAD9D130"/>
<dbReference type="GO" id="GO:0160104">
    <property type="term" value="F:tRNA (guanine(26)-N2)-dimethyltransferase activity"/>
    <property type="evidence" value="ECO:0007669"/>
    <property type="project" value="UniProtKB-UniRule"/>
</dbReference>
<evidence type="ECO:0000256" key="9">
    <source>
        <dbReference type="PROSITE-ProRule" id="PRU00958"/>
    </source>
</evidence>
<reference evidence="11" key="1">
    <citation type="submission" date="2023-02" db="EMBL/GenBank/DDBJ databases">
        <title>Identification and recombinant expression of a fungal hydrolase from Papiliotrema laurentii that hydrolyzes apple cutin and clears colloidal polyester polyurethane.</title>
        <authorList>
            <consortium name="DOE Joint Genome Institute"/>
            <person name="Roman V.A."/>
            <person name="Bojanowski C."/>
            <person name="Crable B.R."/>
            <person name="Wagner D.N."/>
            <person name="Hung C.S."/>
            <person name="Nadeau L.J."/>
            <person name="Schratz L."/>
            <person name="Haridas S."/>
            <person name="Pangilinan J."/>
            <person name="Lipzen A."/>
            <person name="Na H."/>
            <person name="Yan M."/>
            <person name="Ng V."/>
            <person name="Grigoriev I.V."/>
            <person name="Spatafora J.W."/>
            <person name="Barlow D."/>
            <person name="Biffinger J."/>
            <person name="Kelley-Loughnane N."/>
            <person name="Varaljay V.A."/>
            <person name="Crookes-Goodson W.J."/>
        </authorList>
    </citation>
    <scope>NUCLEOTIDE SEQUENCE</scope>
    <source>
        <strain evidence="11">5307AH</strain>
    </source>
</reference>
<dbReference type="Gene3D" id="3.30.56.70">
    <property type="entry name" value="N2,N2-dimethylguanosine tRNA methyltransferase, C-terminal domain"/>
    <property type="match status" value="1"/>
</dbReference>
<feature type="compositionally biased region" description="Basic and acidic residues" evidence="10">
    <location>
        <begin position="181"/>
        <end position="194"/>
    </location>
</feature>
<feature type="region of interest" description="Disordered" evidence="10">
    <location>
        <begin position="153"/>
        <end position="216"/>
    </location>
</feature>
<evidence type="ECO:0000256" key="6">
    <source>
        <dbReference type="ARBA" id="ARBA00022884"/>
    </source>
</evidence>
<dbReference type="GO" id="GO:0000049">
    <property type="term" value="F:tRNA binding"/>
    <property type="evidence" value="ECO:0007669"/>
    <property type="project" value="UniProtKB-UniRule"/>
</dbReference>
<dbReference type="Proteomes" id="UP001182556">
    <property type="component" value="Unassembled WGS sequence"/>
</dbReference>
<evidence type="ECO:0000313" key="12">
    <source>
        <dbReference type="Proteomes" id="UP001182556"/>
    </source>
</evidence>